<evidence type="ECO:0008006" key="3">
    <source>
        <dbReference type="Google" id="ProtNLM"/>
    </source>
</evidence>
<accession>A0A0R2LS58</accession>
<dbReference type="InterPro" id="IPR029058">
    <property type="entry name" value="AB_hydrolase_fold"/>
</dbReference>
<reference evidence="1 2" key="1">
    <citation type="journal article" date="2015" name="Genome Announc.">
        <title>Expanding the biotechnology potential of lactobacilli through comparative genomics of 213 strains and associated genera.</title>
        <authorList>
            <person name="Sun Z."/>
            <person name="Harris H.M."/>
            <person name="McCann A."/>
            <person name="Guo C."/>
            <person name="Argimon S."/>
            <person name="Zhang W."/>
            <person name="Yang X."/>
            <person name="Jeffery I.B."/>
            <person name="Cooney J.C."/>
            <person name="Kagawa T.F."/>
            <person name="Liu W."/>
            <person name="Song Y."/>
            <person name="Salvetti E."/>
            <person name="Wrobel A."/>
            <person name="Rasinkangas P."/>
            <person name="Parkhill J."/>
            <person name="Rea M.C."/>
            <person name="O'Sullivan O."/>
            <person name="Ritari J."/>
            <person name="Douillard F.P."/>
            <person name="Paul Ross R."/>
            <person name="Yang R."/>
            <person name="Briner A.E."/>
            <person name="Felis G.E."/>
            <person name="de Vos W.M."/>
            <person name="Barrangou R."/>
            <person name="Klaenhammer T.R."/>
            <person name="Caufield P.W."/>
            <person name="Cui Y."/>
            <person name="Zhang H."/>
            <person name="O'Toole P.W."/>
        </authorList>
    </citation>
    <scope>NUCLEOTIDE SEQUENCE [LARGE SCALE GENOMIC DNA]</scope>
    <source>
        <strain evidence="1 2">NBRC 103219</strain>
    </source>
</reference>
<name>A0A0R2LS58_9LACO</name>
<keyword evidence="2" id="KW-1185">Reference proteome</keyword>
<proteinExistence type="predicted"/>
<organism evidence="1 2">
    <name type="scientific">Ligilactobacillus pobuzihii</name>
    <dbReference type="NCBI Taxonomy" id="449659"/>
    <lineage>
        <taxon>Bacteria</taxon>
        <taxon>Bacillati</taxon>
        <taxon>Bacillota</taxon>
        <taxon>Bacilli</taxon>
        <taxon>Lactobacillales</taxon>
        <taxon>Lactobacillaceae</taxon>
        <taxon>Ligilactobacillus</taxon>
    </lineage>
</organism>
<dbReference type="EMBL" id="JQCN01000012">
    <property type="protein sequence ID" value="KRO01242.1"/>
    <property type="molecule type" value="Genomic_DNA"/>
</dbReference>
<dbReference type="RefSeq" id="WP_017867069.1">
    <property type="nucleotide sequence ID" value="NZ_BJYB01000040.1"/>
</dbReference>
<dbReference type="SUPFAM" id="SSF53474">
    <property type="entry name" value="alpha/beta-Hydrolases"/>
    <property type="match status" value="1"/>
</dbReference>
<dbReference type="OrthoDB" id="9769481at2"/>
<protein>
    <recommendedName>
        <fullName evidence="3">DUF2974 domain-containing protein</fullName>
    </recommendedName>
</protein>
<dbReference type="STRING" id="449659.IV66_GL000617"/>
<dbReference type="Pfam" id="PF11187">
    <property type="entry name" value="Mbeg1-like"/>
    <property type="match status" value="1"/>
</dbReference>
<dbReference type="PATRIC" id="fig|449659.4.peg.621"/>
<evidence type="ECO:0000313" key="1">
    <source>
        <dbReference type="EMBL" id="KRO01242.1"/>
    </source>
</evidence>
<sequence>MIIIFGIFDYINQTKNISFDQLPLNEIDAAIFSQLIYLNFEIFSSNEKGKLKDLNKENTINKLTARTWQPEKNKELIKKISTSQRYMNIIWSNFKKVVDLDKQEQFAAISFLLKNNTSFLAFRGTRATFIGWKENLNMLYLPFIPSQLSAIKYFNLVSNQQSQNFYLGGHSKGGNLATFIALTANVTKQAQIKKVFNFDGPGFNETTQQKLNYSFYTGKIEKLIPQESLFGVLFENKQNFKVINSCAHGISQHDIFTWQVNFAATTFQQATHLSLLSLNLQDCFKDTIVTYTPELCKQWIETFYSLLESTGCKSFNELSQEKLYYTFYFLMTFSNVQSAQKRNFLRGITIFIRLYFRSIYNSKI</sequence>
<dbReference type="InterPro" id="IPR024499">
    <property type="entry name" value="Mbeg1-like"/>
</dbReference>
<dbReference type="AlphaFoldDB" id="A0A0R2LS58"/>
<dbReference type="Proteomes" id="UP000051886">
    <property type="component" value="Unassembled WGS sequence"/>
</dbReference>
<evidence type="ECO:0000313" key="2">
    <source>
        <dbReference type="Proteomes" id="UP000051886"/>
    </source>
</evidence>
<comment type="caution">
    <text evidence="1">The sequence shown here is derived from an EMBL/GenBank/DDBJ whole genome shotgun (WGS) entry which is preliminary data.</text>
</comment>
<gene>
    <name evidence="1" type="ORF">IV66_GL000617</name>
</gene>